<keyword evidence="3" id="KW-0238">DNA-binding</keyword>
<evidence type="ECO:0000256" key="3">
    <source>
        <dbReference type="ARBA" id="ARBA00023125"/>
    </source>
</evidence>
<keyword evidence="2" id="KW-0805">Transcription regulation</keyword>
<evidence type="ECO:0000259" key="6">
    <source>
        <dbReference type="PROSITE" id="PS50943"/>
    </source>
</evidence>
<dbReference type="PROSITE" id="PS50932">
    <property type="entry name" value="HTH_LACI_2"/>
    <property type="match status" value="1"/>
</dbReference>
<dbReference type="Pfam" id="PF13377">
    <property type="entry name" value="Peripla_BP_3"/>
    <property type="match status" value="1"/>
</dbReference>
<comment type="caution">
    <text evidence="7">The sequence shown here is derived from an EMBL/GenBank/DDBJ whole genome shotgun (WGS) entry which is preliminary data.</text>
</comment>
<dbReference type="InterPro" id="IPR010982">
    <property type="entry name" value="Lambda_DNA-bd_dom_sf"/>
</dbReference>
<evidence type="ECO:0000256" key="1">
    <source>
        <dbReference type="ARBA" id="ARBA00022491"/>
    </source>
</evidence>
<feature type="domain" description="HTH lacI-type" evidence="5">
    <location>
        <begin position="2"/>
        <end position="56"/>
    </location>
</feature>
<protein>
    <submittedName>
        <fullName evidence="7">Ribose operon repressor</fullName>
    </submittedName>
</protein>
<dbReference type="InterPro" id="IPR000843">
    <property type="entry name" value="HTH_LacI"/>
</dbReference>
<evidence type="ECO:0000256" key="4">
    <source>
        <dbReference type="ARBA" id="ARBA00023163"/>
    </source>
</evidence>
<organism evidence="7 8">
    <name type="scientific">Bacillus badius</name>
    <dbReference type="NCBI Taxonomy" id="1455"/>
    <lineage>
        <taxon>Bacteria</taxon>
        <taxon>Bacillati</taxon>
        <taxon>Bacillota</taxon>
        <taxon>Bacilli</taxon>
        <taxon>Bacillales</taxon>
        <taxon>Bacillaceae</taxon>
        <taxon>Pseudobacillus</taxon>
    </lineage>
</organism>
<dbReference type="EMBL" id="JXLP01000009">
    <property type="protein sequence ID" value="KIL78791.1"/>
    <property type="molecule type" value="Genomic_DNA"/>
</dbReference>
<name>A0ABR5AVL3_BACBA</name>
<feature type="domain" description="HTH cro/C1-type" evidence="6">
    <location>
        <begin position="3"/>
        <end position="50"/>
    </location>
</feature>
<dbReference type="RefSeq" id="WP_041113834.1">
    <property type="nucleotide sequence ID" value="NZ_JARTHD010000010.1"/>
</dbReference>
<dbReference type="PRINTS" id="PR00036">
    <property type="entry name" value="HTHLACI"/>
</dbReference>
<evidence type="ECO:0000256" key="2">
    <source>
        <dbReference type="ARBA" id="ARBA00023015"/>
    </source>
</evidence>
<dbReference type="Proteomes" id="UP000031982">
    <property type="component" value="Unassembled WGS sequence"/>
</dbReference>
<dbReference type="PANTHER" id="PTHR30146">
    <property type="entry name" value="LACI-RELATED TRANSCRIPTIONAL REPRESSOR"/>
    <property type="match status" value="1"/>
</dbReference>
<dbReference type="PROSITE" id="PS50943">
    <property type="entry name" value="HTH_CROC1"/>
    <property type="match status" value="1"/>
</dbReference>
<proteinExistence type="predicted"/>
<dbReference type="Pfam" id="PF00356">
    <property type="entry name" value="LacI"/>
    <property type="match status" value="1"/>
</dbReference>
<keyword evidence="8" id="KW-1185">Reference proteome</keyword>
<dbReference type="SUPFAM" id="SSF53822">
    <property type="entry name" value="Periplasmic binding protein-like I"/>
    <property type="match status" value="1"/>
</dbReference>
<dbReference type="Gene3D" id="3.40.50.2300">
    <property type="match status" value="2"/>
</dbReference>
<dbReference type="CDD" id="cd06291">
    <property type="entry name" value="PBP1_Qymf-like"/>
    <property type="match status" value="1"/>
</dbReference>
<sequence length="329" mass="36599">MVTIRDVAAEAGVSVATVSRVLNNKGYVHEDTLRKVQQAIEKLNYSPNEVARSLFKRQSKLVGLLLPDITNPFFPELARGVEDELQKQDFRLLFGNSDENPEKEQAYIETFLQNQVVGIISATQTSGMFNQEQPAVPTVFLDRTHEGRYTVYADGREGGKIAARELVRRGSRNITVLKGPGHISPVQDRFLGAVEVLAASSVDFQVIQMASLTYEEAEERAKELFRQYPATDGILASNDMTAAAVLHEALRIGKAIPEEVQIIGFDDIPMSRLLFPSLSTIKQPVYEMGKQAAQLLLKLIKKEEVAEQIIQLPVSFVERNTTRKVKADG</sequence>
<dbReference type="PANTHER" id="PTHR30146:SF95">
    <property type="entry name" value="RIBOSE OPERON REPRESSOR"/>
    <property type="match status" value="1"/>
</dbReference>
<dbReference type="InterPro" id="IPR028082">
    <property type="entry name" value="Peripla_BP_I"/>
</dbReference>
<dbReference type="SUPFAM" id="SSF47413">
    <property type="entry name" value="lambda repressor-like DNA-binding domains"/>
    <property type="match status" value="1"/>
</dbReference>
<keyword evidence="1" id="KW-0678">Repressor</keyword>
<evidence type="ECO:0000259" key="5">
    <source>
        <dbReference type="PROSITE" id="PS50932"/>
    </source>
</evidence>
<dbReference type="InterPro" id="IPR046335">
    <property type="entry name" value="LacI/GalR-like_sensor"/>
</dbReference>
<evidence type="ECO:0000313" key="8">
    <source>
        <dbReference type="Proteomes" id="UP000031982"/>
    </source>
</evidence>
<dbReference type="Gene3D" id="1.10.260.40">
    <property type="entry name" value="lambda repressor-like DNA-binding domains"/>
    <property type="match status" value="1"/>
</dbReference>
<dbReference type="InterPro" id="IPR001387">
    <property type="entry name" value="Cro/C1-type_HTH"/>
</dbReference>
<keyword evidence="4" id="KW-0804">Transcription</keyword>
<reference evidence="7 8" key="1">
    <citation type="submission" date="2015-01" db="EMBL/GenBank/DDBJ databases">
        <title>Genome Assembly of Bacillus badius MTCC 1458.</title>
        <authorList>
            <person name="Verma A."/>
            <person name="Khatri I."/>
            <person name="Mual P."/>
            <person name="Subramanian S."/>
            <person name="Krishnamurthi S."/>
        </authorList>
    </citation>
    <scope>NUCLEOTIDE SEQUENCE [LARGE SCALE GENOMIC DNA]</scope>
    <source>
        <strain evidence="7 8">MTCC 1458</strain>
    </source>
</reference>
<evidence type="ECO:0000313" key="7">
    <source>
        <dbReference type="EMBL" id="KIL78791.1"/>
    </source>
</evidence>
<accession>A0ABR5AVL3</accession>
<dbReference type="SMART" id="SM00354">
    <property type="entry name" value="HTH_LACI"/>
    <property type="match status" value="1"/>
</dbReference>
<dbReference type="CDD" id="cd01392">
    <property type="entry name" value="HTH_LacI"/>
    <property type="match status" value="1"/>
</dbReference>
<gene>
    <name evidence="7" type="ORF">SD77_4471</name>
</gene>
<dbReference type="PROSITE" id="PS00356">
    <property type="entry name" value="HTH_LACI_1"/>
    <property type="match status" value="1"/>
</dbReference>